<evidence type="ECO:0000313" key="3">
    <source>
        <dbReference type="EMBL" id="RUT02493.1"/>
    </source>
</evidence>
<proteinExistence type="predicted"/>
<protein>
    <submittedName>
        <fullName evidence="3">Uncharacterized protein</fullName>
    </submittedName>
</protein>
<accession>A0A433V8S3</accession>
<sequence>MSKDKTYNSIKHIMFVRITMKKLAILGSAVAFLLLSNIANYAKTTSQSTQQNKTDTEQVAEDSTNKSEPEQEQNPVDTQQETDSSTNKPESTNNYGY</sequence>
<feature type="compositionally biased region" description="Polar residues" evidence="1">
    <location>
        <begin position="72"/>
        <end position="97"/>
    </location>
</feature>
<evidence type="ECO:0000313" key="4">
    <source>
        <dbReference type="Proteomes" id="UP000271624"/>
    </source>
</evidence>
<reference evidence="3" key="1">
    <citation type="submission" date="2018-12" db="EMBL/GenBank/DDBJ databases">
        <authorList>
            <person name="Will S."/>
            <person name="Neumann-Schaal M."/>
            <person name="Henke P."/>
        </authorList>
    </citation>
    <scope>NUCLEOTIDE SEQUENCE</scope>
    <source>
        <strain evidence="3">PCC 7102</strain>
    </source>
</reference>
<gene>
    <name evidence="3" type="ORF">DSM106972_059710</name>
</gene>
<feature type="region of interest" description="Disordered" evidence="1">
    <location>
        <begin position="43"/>
        <end position="97"/>
    </location>
</feature>
<dbReference type="EMBL" id="RSCL01000016">
    <property type="protein sequence ID" value="RUT02493.1"/>
    <property type="molecule type" value="Genomic_DNA"/>
</dbReference>
<keyword evidence="4" id="KW-1185">Reference proteome</keyword>
<name>A0A433V8S3_9CYAN</name>
<dbReference type="Proteomes" id="UP000271624">
    <property type="component" value="Unassembled WGS sequence"/>
</dbReference>
<reference evidence="3" key="2">
    <citation type="journal article" date="2019" name="Genome Biol. Evol.">
        <title>Day and night: Metabolic profiles and evolutionary relationships of six axenic non-marine cyanobacteria.</title>
        <authorList>
            <person name="Will S.E."/>
            <person name="Henke P."/>
            <person name="Boedeker C."/>
            <person name="Huang S."/>
            <person name="Brinkmann H."/>
            <person name="Rohde M."/>
            <person name="Jarek M."/>
            <person name="Friedl T."/>
            <person name="Seufert S."/>
            <person name="Schumacher M."/>
            <person name="Overmann J."/>
            <person name="Neumann-Schaal M."/>
            <person name="Petersen J."/>
        </authorList>
    </citation>
    <scope>NUCLEOTIDE SEQUENCE [LARGE SCALE GENOMIC DNA]</scope>
    <source>
        <strain evidence="3">PCC 7102</strain>
    </source>
</reference>
<evidence type="ECO:0000256" key="2">
    <source>
        <dbReference type="SAM" id="SignalP"/>
    </source>
</evidence>
<evidence type="ECO:0000256" key="1">
    <source>
        <dbReference type="SAM" id="MobiDB-lite"/>
    </source>
</evidence>
<feature type="chain" id="PRO_5019568395" evidence="2">
    <location>
        <begin position="43"/>
        <end position="97"/>
    </location>
</feature>
<dbReference type="AlphaFoldDB" id="A0A433V8S3"/>
<comment type="caution">
    <text evidence="3">The sequence shown here is derived from an EMBL/GenBank/DDBJ whole genome shotgun (WGS) entry which is preliminary data.</text>
</comment>
<feature type="signal peptide" evidence="2">
    <location>
        <begin position="1"/>
        <end position="42"/>
    </location>
</feature>
<organism evidence="3 4">
    <name type="scientific">Dulcicalothrix desertica PCC 7102</name>
    <dbReference type="NCBI Taxonomy" id="232991"/>
    <lineage>
        <taxon>Bacteria</taxon>
        <taxon>Bacillati</taxon>
        <taxon>Cyanobacteriota</taxon>
        <taxon>Cyanophyceae</taxon>
        <taxon>Nostocales</taxon>
        <taxon>Calotrichaceae</taxon>
        <taxon>Dulcicalothrix</taxon>
    </lineage>
</organism>
<keyword evidence="2" id="KW-0732">Signal</keyword>